<keyword evidence="5" id="KW-1003">Cell membrane</keyword>
<feature type="transmembrane region" description="Helical" evidence="5">
    <location>
        <begin position="266"/>
        <end position="285"/>
    </location>
</feature>
<evidence type="ECO:0000256" key="5">
    <source>
        <dbReference type="HAMAP-Rule" id="MF_00445"/>
    </source>
</evidence>
<evidence type="ECO:0000313" key="9">
    <source>
        <dbReference type="Proteomes" id="UP000198210"/>
    </source>
</evidence>
<dbReference type="Pfam" id="PF00361">
    <property type="entry name" value="Proton_antipo_M"/>
    <property type="match status" value="1"/>
</dbReference>
<dbReference type="InterPro" id="IPR001750">
    <property type="entry name" value="ND/Mrp_TM"/>
</dbReference>
<proteinExistence type="inferred from homology"/>
<feature type="transmembrane region" description="Helical" evidence="5">
    <location>
        <begin position="35"/>
        <end position="55"/>
    </location>
</feature>
<dbReference type="EMBL" id="LT607751">
    <property type="protein sequence ID" value="SCG53992.1"/>
    <property type="molecule type" value="Genomic_DNA"/>
</dbReference>
<feature type="transmembrane region" description="Helical" evidence="5">
    <location>
        <begin position="235"/>
        <end position="254"/>
    </location>
</feature>
<sequence length="470" mass="47882">MNEHPLALLPELVLLAGAVTTLLTGAFLPRGRQWIARLVAAGALLATVLVTLPTLDDRGTVYGHSYALDAATATARLLIPVAALLVVGIAAGRIAGNRRETEFYVLTLLGTLGAVLLAGASDLLLLAVAYLLSSVPLSGLAGWGRDRRGAEAALKLYLVGALAGVGLLAGAAVLTAVAGGRSDYDRLAAGLAGAPPAAVAVGLVGVLAGLLFKIGAVPGHFWVPDAVQGASIPAGALLTTVPKLGGLLAAYRLFAVVPAEVVDWPLLVAVLAAVTMTLGNFAAFGQSDPRRLLAYSTIAQVGYLLMAVAVAGRAERALPALLVYLAGYAVTNLGAFAVLAAAPHERLDDYRGLARRRPGLAAALVICLLGLVGTPPTAVFAGKLTVFVAAWDGGLAWLVVIAAVNTVASLFYYLRWLVPALTLPPGPPGLPTGERDRTLAATVGVTAAMALAGAAATGPLYPLLERTLQR</sequence>
<evidence type="ECO:0000256" key="1">
    <source>
        <dbReference type="ARBA" id="ARBA00004127"/>
    </source>
</evidence>
<keyword evidence="9" id="KW-1185">Reference proteome</keyword>
<protein>
    <recommendedName>
        <fullName evidence="5">NADH-quinone oxidoreductase subunit N</fullName>
        <ecNumber evidence="5">7.1.1.-</ecNumber>
    </recommendedName>
    <alternativeName>
        <fullName evidence="5">NADH dehydrogenase I subunit N</fullName>
    </alternativeName>
    <alternativeName>
        <fullName evidence="5">NDH-1 subunit N</fullName>
    </alternativeName>
</protein>
<comment type="catalytic activity">
    <reaction evidence="5">
        <text>a quinone + NADH + 5 H(+)(in) = a quinol + NAD(+) + 4 H(+)(out)</text>
        <dbReference type="Rhea" id="RHEA:57888"/>
        <dbReference type="ChEBI" id="CHEBI:15378"/>
        <dbReference type="ChEBI" id="CHEBI:24646"/>
        <dbReference type="ChEBI" id="CHEBI:57540"/>
        <dbReference type="ChEBI" id="CHEBI:57945"/>
        <dbReference type="ChEBI" id="CHEBI:132124"/>
    </reaction>
</comment>
<evidence type="ECO:0000256" key="2">
    <source>
        <dbReference type="ARBA" id="ARBA00022692"/>
    </source>
</evidence>
<dbReference type="GO" id="GO:0050136">
    <property type="term" value="F:NADH dehydrogenase (quinone) (non-electrogenic) activity"/>
    <property type="evidence" value="ECO:0007669"/>
    <property type="project" value="UniProtKB-UniRule"/>
</dbReference>
<feature type="domain" description="NADH:quinone oxidoreductase/Mrp antiporter transmembrane" evidence="7">
    <location>
        <begin position="120"/>
        <end position="407"/>
    </location>
</feature>
<dbReference type="PANTHER" id="PTHR22773">
    <property type="entry name" value="NADH DEHYDROGENASE"/>
    <property type="match status" value="1"/>
</dbReference>
<feature type="transmembrane region" description="Helical" evidence="5">
    <location>
        <begin position="156"/>
        <end position="177"/>
    </location>
</feature>
<dbReference type="RefSeq" id="WP_088971085.1">
    <property type="nucleotide sequence ID" value="NZ_JBHLYF010000018.1"/>
</dbReference>
<feature type="transmembrane region" description="Helical" evidence="5">
    <location>
        <begin position="317"/>
        <end position="339"/>
    </location>
</feature>
<dbReference type="InterPro" id="IPR010096">
    <property type="entry name" value="NADH-Q_OxRdtase_suN/2"/>
</dbReference>
<dbReference type="GO" id="GO:0008137">
    <property type="term" value="F:NADH dehydrogenase (ubiquinone) activity"/>
    <property type="evidence" value="ECO:0007669"/>
    <property type="project" value="InterPro"/>
</dbReference>
<evidence type="ECO:0000256" key="3">
    <source>
        <dbReference type="ARBA" id="ARBA00022989"/>
    </source>
</evidence>
<dbReference type="GO" id="GO:0042773">
    <property type="term" value="P:ATP synthesis coupled electron transport"/>
    <property type="evidence" value="ECO:0007669"/>
    <property type="project" value="InterPro"/>
</dbReference>
<dbReference type="EC" id="7.1.1.-" evidence="5"/>
<keyword evidence="5" id="KW-0520">NAD</keyword>
<reference evidence="8 9" key="1">
    <citation type="submission" date="2016-06" db="EMBL/GenBank/DDBJ databases">
        <authorList>
            <person name="Kjaerup R.B."/>
            <person name="Dalgaard T.S."/>
            <person name="Juul-Madsen H.R."/>
        </authorList>
    </citation>
    <scope>NUCLEOTIDE SEQUENCE [LARGE SCALE GENOMIC DNA]</scope>
    <source>
        <strain evidence="8 9">DSM 45097</strain>
    </source>
</reference>
<dbReference type="GO" id="GO:0012505">
    <property type="term" value="C:endomembrane system"/>
    <property type="evidence" value="ECO:0007669"/>
    <property type="project" value="UniProtKB-SubCell"/>
</dbReference>
<dbReference type="HAMAP" id="MF_00445">
    <property type="entry name" value="NDH1_NuoN_1"/>
    <property type="match status" value="1"/>
</dbReference>
<feature type="transmembrane region" description="Helical" evidence="5">
    <location>
        <begin position="103"/>
        <end position="121"/>
    </location>
</feature>
<dbReference type="GO" id="GO:0005886">
    <property type="term" value="C:plasma membrane"/>
    <property type="evidence" value="ECO:0007669"/>
    <property type="project" value="UniProtKB-SubCell"/>
</dbReference>
<keyword evidence="5" id="KW-0874">Quinone</keyword>
<keyword evidence="3 5" id="KW-1133">Transmembrane helix</keyword>
<evidence type="ECO:0000256" key="4">
    <source>
        <dbReference type="ARBA" id="ARBA00023136"/>
    </source>
</evidence>
<dbReference type="GO" id="GO:0048038">
    <property type="term" value="F:quinone binding"/>
    <property type="evidence" value="ECO:0007669"/>
    <property type="project" value="UniProtKB-KW"/>
</dbReference>
<feature type="transmembrane region" description="Helical" evidence="5">
    <location>
        <begin position="439"/>
        <end position="461"/>
    </location>
</feature>
<evidence type="ECO:0000313" key="8">
    <source>
        <dbReference type="EMBL" id="SCG53992.1"/>
    </source>
</evidence>
<gene>
    <name evidence="5" type="primary">nuoN</name>
    <name evidence="8" type="ORF">GA0074704_3008</name>
</gene>
<keyword evidence="4 5" id="KW-0472">Membrane</keyword>
<feature type="transmembrane region" description="Helical" evidence="5">
    <location>
        <begin position="75"/>
        <end position="96"/>
    </location>
</feature>
<name>A0A1C5I6C0_9ACTN</name>
<comment type="function">
    <text evidence="5">NDH-1 shuttles electrons from NADH, via FMN and iron-sulfur (Fe-S) centers, to quinones in the respiratory chain. The immediate electron acceptor for the enzyme in this species is believed to be a menaquinone. Couples the redox reaction to proton translocation (for every two electrons transferred, four hydrogen ions are translocated across the cytoplasmic membrane), and thus conserves the redox energy in a proton gradient.</text>
</comment>
<evidence type="ECO:0000256" key="6">
    <source>
        <dbReference type="RuleBase" id="RU000320"/>
    </source>
</evidence>
<feature type="transmembrane region" description="Helical" evidence="5">
    <location>
        <begin position="197"/>
        <end position="223"/>
    </location>
</feature>
<accession>A0A1C5I6C0</accession>
<dbReference type="Proteomes" id="UP000198210">
    <property type="component" value="Chromosome I"/>
</dbReference>
<comment type="subunit">
    <text evidence="5">NDH-1 is composed of 14 different subunits. Subunits NuoA, H, J, K, L, M, N constitute the membrane sector of the complex.</text>
</comment>
<dbReference type="AlphaFoldDB" id="A0A1C5I6C0"/>
<evidence type="ECO:0000259" key="7">
    <source>
        <dbReference type="Pfam" id="PF00361"/>
    </source>
</evidence>
<keyword evidence="5" id="KW-1278">Translocase</keyword>
<feature type="transmembrane region" description="Helical" evidence="5">
    <location>
        <begin position="6"/>
        <end position="28"/>
    </location>
</feature>
<feature type="transmembrane region" description="Helical" evidence="5">
    <location>
        <begin position="127"/>
        <end position="144"/>
    </location>
</feature>
<comment type="subcellular location">
    <subcellularLocation>
        <location evidence="5">Cell membrane</location>
        <topology evidence="5">Multi-pass membrane protein</topology>
    </subcellularLocation>
    <subcellularLocation>
        <location evidence="1">Endomembrane system</location>
        <topology evidence="1">Multi-pass membrane protein</topology>
    </subcellularLocation>
    <subcellularLocation>
        <location evidence="6">Membrane</location>
        <topology evidence="6">Multi-pass membrane protein</topology>
    </subcellularLocation>
</comment>
<feature type="transmembrane region" description="Helical" evidence="5">
    <location>
        <begin position="360"/>
        <end position="382"/>
    </location>
</feature>
<comment type="similarity">
    <text evidence="5">Belongs to the complex I subunit 2 family.</text>
</comment>
<keyword evidence="2 5" id="KW-0812">Transmembrane</keyword>
<feature type="transmembrane region" description="Helical" evidence="5">
    <location>
        <begin position="292"/>
        <end position="311"/>
    </location>
</feature>
<feature type="transmembrane region" description="Helical" evidence="5">
    <location>
        <begin position="394"/>
        <end position="418"/>
    </location>
</feature>
<organism evidence="8 9">
    <name type="scientific">Micromonospora siamensis</name>
    <dbReference type="NCBI Taxonomy" id="299152"/>
    <lineage>
        <taxon>Bacteria</taxon>
        <taxon>Bacillati</taxon>
        <taxon>Actinomycetota</taxon>
        <taxon>Actinomycetes</taxon>
        <taxon>Micromonosporales</taxon>
        <taxon>Micromonosporaceae</taxon>
        <taxon>Micromonospora</taxon>
    </lineage>
</organism>
<keyword evidence="5" id="KW-0813">Transport</keyword>